<keyword evidence="3" id="KW-1003">Cell membrane</keyword>
<proteinExistence type="inferred from homology"/>
<feature type="domain" description="ABC transmembrane type-1" evidence="8">
    <location>
        <begin position="87"/>
        <end position="292"/>
    </location>
</feature>
<comment type="similarity">
    <text evidence="7">Belongs to the binding-protein-dependent transport system permease family.</text>
</comment>
<reference evidence="10 11" key="1">
    <citation type="submission" date="2018-11" db="EMBL/GenBank/DDBJ databases">
        <title>Species Designations Belie Phenotypic and Genotypic Heterogeneity in Oral Streptococci.</title>
        <authorList>
            <person name="Velsko I."/>
        </authorList>
    </citation>
    <scope>NUCLEOTIDE SEQUENCE [LARGE SCALE GENOMIC DNA]</scope>
    <source>
        <strain evidence="10 11">A52</strain>
    </source>
</reference>
<feature type="transmembrane region" description="Helical" evidence="7">
    <location>
        <begin position="278"/>
        <end position="295"/>
    </location>
</feature>
<dbReference type="InterPro" id="IPR000515">
    <property type="entry name" value="MetI-like"/>
</dbReference>
<keyword evidence="4 7" id="KW-0812">Transmembrane</keyword>
<dbReference type="AlphaFoldDB" id="A0A0F2CGN9"/>
<evidence type="ECO:0000256" key="6">
    <source>
        <dbReference type="ARBA" id="ARBA00023136"/>
    </source>
</evidence>
<dbReference type="Proteomes" id="UP001208029">
    <property type="component" value="Unassembled WGS sequence"/>
</dbReference>
<gene>
    <name evidence="10" type="primary">araQ_1</name>
    <name evidence="10" type="ORF">D8792_01390</name>
    <name evidence="9" type="ORF">MK546_01585</name>
</gene>
<dbReference type="SUPFAM" id="SSF161098">
    <property type="entry name" value="MetI-like"/>
    <property type="match status" value="1"/>
</dbReference>
<accession>A0A0F2CGN9</accession>
<evidence type="ECO:0000256" key="2">
    <source>
        <dbReference type="ARBA" id="ARBA00022448"/>
    </source>
</evidence>
<dbReference type="Proteomes" id="UP000270868">
    <property type="component" value="Unassembled WGS sequence"/>
</dbReference>
<dbReference type="Gene3D" id="1.10.3720.10">
    <property type="entry name" value="MetI-like"/>
    <property type="match status" value="1"/>
</dbReference>
<organism evidence="10 11">
    <name type="scientific">Streptococcus cristatus</name>
    <dbReference type="NCBI Taxonomy" id="45634"/>
    <lineage>
        <taxon>Bacteria</taxon>
        <taxon>Bacillati</taxon>
        <taxon>Bacillota</taxon>
        <taxon>Bacilli</taxon>
        <taxon>Lactobacillales</taxon>
        <taxon>Streptococcaceae</taxon>
        <taxon>Streptococcus</taxon>
    </lineage>
</organism>
<evidence type="ECO:0000259" key="8">
    <source>
        <dbReference type="PROSITE" id="PS50928"/>
    </source>
</evidence>
<dbReference type="InterPro" id="IPR035906">
    <property type="entry name" value="MetI-like_sf"/>
</dbReference>
<comment type="subcellular location">
    <subcellularLocation>
        <location evidence="1 7">Cell membrane</location>
        <topology evidence="1 7">Multi-pass membrane protein</topology>
    </subcellularLocation>
</comment>
<dbReference type="PANTHER" id="PTHR43744:SF9">
    <property type="entry name" value="POLYGALACTURONAN_RHAMNOGALACTURONAN TRANSPORT SYSTEM PERMEASE PROTEIN YTCP"/>
    <property type="match status" value="1"/>
</dbReference>
<protein>
    <submittedName>
        <fullName evidence="9">Carbohydrate ABC transporter permease</fullName>
    </submittedName>
    <submittedName>
        <fullName evidence="10">L-arabinose transport system permease protein AraQ</fullName>
    </submittedName>
</protein>
<keyword evidence="6 7" id="KW-0472">Membrane</keyword>
<evidence type="ECO:0000256" key="7">
    <source>
        <dbReference type="RuleBase" id="RU363032"/>
    </source>
</evidence>
<name>A0A0F2CGN9_STRCR</name>
<dbReference type="GO" id="GO:0055085">
    <property type="term" value="P:transmembrane transport"/>
    <property type="evidence" value="ECO:0007669"/>
    <property type="project" value="InterPro"/>
</dbReference>
<dbReference type="RefSeq" id="WP_045500460.1">
    <property type="nucleotide sequence ID" value="NZ_CABPTQ010000003.1"/>
</dbReference>
<feature type="transmembrane region" description="Helical" evidence="7">
    <location>
        <begin position="25"/>
        <end position="50"/>
    </location>
</feature>
<dbReference type="EMBL" id="JAKUYZ010000003">
    <property type="protein sequence ID" value="MCY7220786.1"/>
    <property type="molecule type" value="Genomic_DNA"/>
</dbReference>
<keyword evidence="2 7" id="KW-0813">Transport</keyword>
<comment type="caution">
    <text evidence="10">The sequence shown here is derived from an EMBL/GenBank/DDBJ whole genome shotgun (WGS) entry which is preliminary data.</text>
</comment>
<dbReference type="PANTHER" id="PTHR43744">
    <property type="entry name" value="ABC TRANSPORTER PERMEASE PROTEIN MG189-RELATED-RELATED"/>
    <property type="match status" value="1"/>
</dbReference>
<sequence length="310" mass="34805">MKSPKIQKEKVDNVGIHSFSKKADFFFNILIAIFSLSCVLPFFFVIIISLTDESSLVHNGFAFWPSQFSLAGYEFLFGLKDQLLQSLFVTVVITVIGTSLNVFFTTTYAYAISRRSFKFKRFFTLFAMASMLFQAGMIPTYIVMTNLLGLGDTVWALILPLLLSPFNIILMRTFFKRTIPEAIIESAKIDGASETRIFFQICLPLSLPGIATITLFTALAYWNDWFNALLYIRSDNLVPLQYLLMKIQQNMDYLSKSAGASAQLAGLTGSLPKESGRMAMVVIATLPIACVYPFFQRYFVKGLTIGGVKE</sequence>
<evidence type="ECO:0000256" key="4">
    <source>
        <dbReference type="ARBA" id="ARBA00022692"/>
    </source>
</evidence>
<keyword evidence="5 7" id="KW-1133">Transmembrane helix</keyword>
<reference evidence="9" key="2">
    <citation type="journal article" date="2022" name="Med Res Arch">
        <title>Genomic identification of streptococcal strains and relation to clinical characteristics. A substudy to The Partial Oral Treatment of Endocarditis (POET) Trial.</title>
        <authorList>
            <person name="Christensen J."/>
            <person name="Jensen C."/>
            <person name="Dargis R."/>
            <person name="Nielsen X."/>
            <person name="Pries- Heje M."/>
            <person name="Wiingaard C."/>
            <person name="Ihlemann N."/>
            <person name="Gill S."/>
            <person name="Bruun N."/>
            <person name="Elming H."/>
            <person name="Povlsen J."/>
            <person name="Madsen T."/>
            <person name="Jensen K."/>
            <person name="Fuursted K."/>
            <person name="Ostergaard L."/>
            <person name="Christiansen U."/>
            <person name="Rosenvinge F."/>
            <person name="Helweg-Larsen J."/>
            <person name="Fosbol E."/>
            <person name="Kober L."/>
            <person name="Torp-Pedersen C."/>
            <person name="Tonder N."/>
            <person name="Moser C."/>
            <person name="Iversen K."/>
            <person name="Bundgaard H."/>
        </authorList>
    </citation>
    <scope>NUCLEOTIDE SEQUENCE</scope>
    <source>
        <strain evidence="9">K13014465</strain>
    </source>
</reference>
<evidence type="ECO:0000256" key="5">
    <source>
        <dbReference type="ARBA" id="ARBA00022989"/>
    </source>
</evidence>
<evidence type="ECO:0000313" key="10">
    <source>
        <dbReference type="EMBL" id="RSJ92714.1"/>
    </source>
</evidence>
<reference evidence="9" key="3">
    <citation type="submission" date="2022-02" db="EMBL/GenBank/DDBJ databases">
        <authorList>
            <person name="Christensen J.J.E."/>
            <person name="Jensen C.S."/>
            <person name="Nielsen X.C."/>
            <person name="Dargis R."/>
        </authorList>
    </citation>
    <scope>NUCLEOTIDE SEQUENCE</scope>
    <source>
        <strain evidence="9">K13014465</strain>
    </source>
</reference>
<dbReference type="GO" id="GO:0005886">
    <property type="term" value="C:plasma membrane"/>
    <property type="evidence" value="ECO:0007669"/>
    <property type="project" value="UniProtKB-SubCell"/>
</dbReference>
<feature type="transmembrane region" description="Helical" evidence="7">
    <location>
        <begin position="87"/>
        <end position="110"/>
    </location>
</feature>
<feature type="transmembrane region" description="Helical" evidence="7">
    <location>
        <begin position="154"/>
        <end position="175"/>
    </location>
</feature>
<evidence type="ECO:0000256" key="1">
    <source>
        <dbReference type="ARBA" id="ARBA00004651"/>
    </source>
</evidence>
<dbReference type="CDD" id="cd06261">
    <property type="entry name" value="TM_PBP2"/>
    <property type="match status" value="1"/>
</dbReference>
<dbReference type="EMBL" id="RJPS01000001">
    <property type="protein sequence ID" value="RSJ92714.1"/>
    <property type="molecule type" value="Genomic_DNA"/>
</dbReference>
<feature type="transmembrane region" description="Helical" evidence="7">
    <location>
        <begin position="122"/>
        <end position="142"/>
    </location>
</feature>
<dbReference type="PROSITE" id="PS50928">
    <property type="entry name" value="ABC_TM1"/>
    <property type="match status" value="1"/>
</dbReference>
<dbReference type="OrthoDB" id="9810086at2"/>
<evidence type="ECO:0000313" key="9">
    <source>
        <dbReference type="EMBL" id="MCY7220786.1"/>
    </source>
</evidence>
<feature type="transmembrane region" description="Helical" evidence="7">
    <location>
        <begin position="196"/>
        <end position="222"/>
    </location>
</feature>
<evidence type="ECO:0000256" key="3">
    <source>
        <dbReference type="ARBA" id="ARBA00022475"/>
    </source>
</evidence>
<dbReference type="Pfam" id="PF00528">
    <property type="entry name" value="BPD_transp_1"/>
    <property type="match status" value="1"/>
</dbReference>
<evidence type="ECO:0000313" key="11">
    <source>
        <dbReference type="Proteomes" id="UP000270868"/>
    </source>
</evidence>